<proteinExistence type="predicted"/>
<name>A0AAE3SYD3_9HYPH</name>
<evidence type="ECO:0000256" key="1">
    <source>
        <dbReference type="SAM" id="Phobius"/>
    </source>
</evidence>
<dbReference type="AlphaFoldDB" id="A0AAE3SYD3"/>
<keyword evidence="1" id="KW-1133">Transmembrane helix</keyword>
<protein>
    <submittedName>
        <fullName evidence="2">Uncharacterized protein</fullName>
    </submittedName>
</protein>
<keyword evidence="1" id="KW-0812">Transmembrane</keyword>
<feature type="transmembrane region" description="Helical" evidence="1">
    <location>
        <begin position="31"/>
        <end position="54"/>
    </location>
</feature>
<sequence length="108" mass="11778">MNPIIDFVEKQDSVEIVQQNRRGPGRIASRALGLAVGMGLGAAFLLAILAVLIQRSLTYEGAPEDIVGLLLFPPVVLVFLIVAAFELSTVLPRRLRIDADGIHIRFFP</sequence>
<comment type="caution">
    <text evidence="2">The sequence shown here is derived from an EMBL/GenBank/DDBJ whole genome shotgun (WGS) entry which is preliminary data.</text>
</comment>
<evidence type="ECO:0000313" key="3">
    <source>
        <dbReference type="Proteomes" id="UP001208771"/>
    </source>
</evidence>
<keyword evidence="3" id="KW-1185">Reference proteome</keyword>
<gene>
    <name evidence="2" type="ORF">NOF55_23290</name>
</gene>
<accession>A0AAE3SYD3</accession>
<evidence type="ECO:0000313" key="2">
    <source>
        <dbReference type="EMBL" id="MCX9000029.1"/>
    </source>
</evidence>
<dbReference type="EMBL" id="JANFPI010000016">
    <property type="protein sequence ID" value="MCX9000029.1"/>
    <property type="molecule type" value="Genomic_DNA"/>
</dbReference>
<keyword evidence="1" id="KW-0472">Membrane</keyword>
<organism evidence="2 3">
    <name type="scientific">Ectorhizobium quercum</name>
    <dbReference type="NCBI Taxonomy" id="2965071"/>
    <lineage>
        <taxon>Bacteria</taxon>
        <taxon>Pseudomonadati</taxon>
        <taxon>Pseudomonadota</taxon>
        <taxon>Alphaproteobacteria</taxon>
        <taxon>Hyphomicrobiales</taxon>
        <taxon>Rhizobiaceae</taxon>
        <taxon>Ectorhizobium</taxon>
    </lineage>
</organism>
<reference evidence="2" key="1">
    <citation type="submission" date="2022-07" db="EMBL/GenBank/DDBJ databases">
        <title>Ectorhizobium quercum gen.nov., sp. nov.</title>
        <authorList>
            <person name="Ma T."/>
            <person name="Li Y."/>
        </authorList>
    </citation>
    <scope>NUCLEOTIDE SEQUENCE</scope>
    <source>
        <strain evidence="2">BDR2-2</strain>
    </source>
</reference>
<dbReference type="Proteomes" id="UP001208771">
    <property type="component" value="Unassembled WGS sequence"/>
</dbReference>
<feature type="transmembrane region" description="Helical" evidence="1">
    <location>
        <begin position="66"/>
        <end position="87"/>
    </location>
</feature>
<dbReference type="RefSeq" id="WP_306413529.1">
    <property type="nucleotide sequence ID" value="NZ_JANFPI010000016.1"/>
</dbReference>